<protein>
    <submittedName>
        <fullName evidence="4">2-methylcitrate dehydratase PrpD</fullName>
    </submittedName>
</protein>
<evidence type="ECO:0000313" key="4">
    <source>
        <dbReference type="EMBL" id="SDR59859.1"/>
    </source>
</evidence>
<dbReference type="InterPro" id="IPR045337">
    <property type="entry name" value="MmgE_PrpD_C"/>
</dbReference>
<feature type="domain" description="MmgE/PrpD C-terminal" evidence="3">
    <location>
        <begin position="195"/>
        <end position="361"/>
    </location>
</feature>
<dbReference type="Gene3D" id="1.10.4100.10">
    <property type="entry name" value="2-methylcitrate dehydratase PrpD"/>
    <property type="match status" value="1"/>
</dbReference>
<sequence length="389" mass="41082">MWFTGTGSSVVGAAWANSAAASMLDLDDGHRRARGHPGAAVIPVAFAVAAEMGAGLEDLIASIVIGYEVGVSIAAARTTYGTTGTWSSYAVVATAAALRCASCSVVEHALAIAGESAPNSLFMSAPPLSFPTPESSDIKEGIPWSVVTGMLALDLAEGGFTGPRNILDSGLLYRFADVSPLGESLHICNAYYKLYCCCRHVHPPLEATLKLIEQYQLDAKAIEAIDIETYGGALRIANQTCPATLVDVQYSIPYCVALAGLAGRESLLPLTIDCLTYEGVSALANKVSLTVDAEIDKQFPARTLARVTIVCGGRRYVSEVTEPRGEAGDSLSWEELKAKYVAATRFHATGAQQKQLLAAVEELRSKADLEPLKACMSTSFEKSIARPNA</sequence>
<dbReference type="PANTHER" id="PTHR16943">
    <property type="entry name" value="2-METHYLCITRATE DEHYDRATASE-RELATED"/>
    <property type="match status" value="1"/>
</dbReference>
<accession>A0A1H1KDF2</accession>
<dbReference type="SUPFAM" id="SSF103378">
    <property type="entry name" value="2-methylcitrate dehydratase PrpD"/>
    <property type="match status" value="1"/>
</dbReference>
<dbReference type="InterPro" id="IPR005656">
    <property type="entry name" value="MmgE_PrpD"/>
</dbReference>
<dbReference type="EMBL" id="FNKX01000003">
    <property type="protein sequence ID" value="SDR59859.1"/>
    <property type="molecule type" value="Genomic_DNA"/>
</dbReference>
<proteinExistence type="inferred from homology"/>
<evidence type="ECO:0000256" key="1">
    <source>
        <dbReference type="ARBA" id="ARBA00006174"/>
    </source>
</evidence>
<dbReference type="Pfam" id="PF03972">
    <property type="entry name" value="MmgE_PrpD_N"/>
    <property type="match status" value="1"/>
</dbReference>
<organism evidence="4 5">
    <name type="scientific">Paraburkholderia tuberum</name>
    <dbReference type="NCBI Taxonomy" id="157910"/>
    <lineage>
        <taxon>Bacteria</taxon>
        <taxon>Pseudomonadati</taxon>
        <taxon>Pseudomonadota</taxon>
        <taxon>Betaproteobacteria</taxon>
        <taxon>Burkholderiales</taxon>
        <taxon>Burkholderiaceae</taxon>
        <taxon>Paraburkholderia</taxon>
    </lineage>
</organism>
<dbReference type="STRING" id="157910.SAMN05445850_6993"/>
<keyword evidence="5" id="KW-1185">Reference proteome</keyword>
<evidence type="ECO:0000313" key="5">
    <source>
        <dbReference type="Proteomes" id="UP000199365"/>
    </source>
</evidence>
<dbReference type="InterPro" id="IPR036148">
    <property type="entry name" value="MmgE/PrpD_sf"/>
</dbReference>
<dbReference type="Gene3D" id="3.30.1330.120">
    <property type="entry name" value="2-methylcitrate dehydratase PrpD"/>
    <property type="match status" value="1"/>
</dbReference>
<dbReference type="GO" id="GO:0016829">
    <property type="term" value="F:lyase activity"/>
    <property type="evidence" value="ECO:0007669"/>
    <property type="project" value="InterPro"/>
</dbReference>
<dbReference type="Pfam" id="PF19305">
    <property type="entry name" value="MmgE_PrpD_C"/>
    <property type="match status" value="1"/>
</dbReference>
<dbReference type="InterPro" id="IPR042188">
    <property type="entry name" value="MmgE/PrpD_sf_2"/>
</dbReference>
<dbReference type="AlphaFoldDB" id="A0A1H1KDF2"/>
<evidence type="ECO:0000259" key="2">
    <source>
        <dbReference type="Pfam" id="PF03972"/>
    </source>
</evidence>
<reference evidence="5" key="1">
    <citation type="submission" date="2016-10" db="EMBL/GenBank/DDBJ databases">
        <authorList>
            <person name="Varghese N."/>
            <person name="Submissions S."/>
        </authorList>
    </citation>
    <scope>NUCLEOTIDE SEQUENCE [LARGE SCALE GENOMIC DNA]</scope>
    <source>
        <strain evidence="5">DUS833</strain>
    </source>
</reference>
<name>A0A1H1KDF2_9BURK</name>
<gene>
    <name evidence="4" type="ORF">SAMN05445850_6993</name>
</gene>
<dbReference type="PANTHER" id="PTHR16943:SF8">
    <property type="entry name" value="2-METHYLCITRATE DEHYDRATASE"/>
    <property type="match status" value="1"/>
</dbReference>
<dbReference type="InterPro" id="IPR042183">
    <property type="entry name" value="MmgE/PrpD_sf_1"/>
</dbReference>
<evidence type="ECO:0000259" key="3">
    <source>
        <dbReference type="Pfam" id="PF19305"/>
    </source>
</evidence>
<dbReference type="InterPro" id="IPR045336">
    <property type="entry name" value="MmgE_PrpD_N"/>
</dbReference>
<dbReference type="Proteomes" id="UP000199365">
    <property type="component" value="Unassembled WGS sequence"/>
</dbReference>
<feature type="domain" description="MmgE/PrpD N-terminal" evidence="2">
    <location>
        <begin position="2"/>
        <end position="169"/>
    </location>
</feature>
<comment type="similarity">
    <text evidence="1">Belongs to the PrpD family.</text>
</comment>